<accession>M6D2Q7</accession>
<organism evidence="1 2">
    <name type="scientific">Leptospira alstonii serovar Sichuan str. 79601</name>
    <dbReference type="NCBI Taxonomy" id="1218565"/>
    <lineage>
        <taxon>Bacteria</taxon>
        <taxon>Pseudomonadati</taxon>
        <taxon>Spirochaetota</taxon>
        <taxon>Spirochaetia</taxon>
        <taxon>Leptospirales</taxon>
        <taxon>Leptospiraceae</taxon>
        <taxon>Leptospira</taxon>
    </lineage>
</organism>
<sequence>MDANLREDDIRKQDGRDKGLVLITYPAPPEDVVVDYFRINIPLTGLEYRNINVPIEHGHPLYQEGISTKGPNTKFPKIGIECATEKHTQFLGLNELHFENSEKFLEYLKKISELPESRRIASKSFLDEFSNKKYFQQFQFTCESDVIITGFVTGAAGRNTNKFLYDSALATTLLLANDLPVMYPGLTVFLPEDTEPNLTTTDFSEPFWGFEIKLKIVQTKSIFRTKPAFLFPDIKTFDVSLTRSRTRFEGRFALKDKQGGTGIKS</sequence>
<gene>
    <name evidence="1" type="ORF">LEP1GSC194_3546</name>
</gene>
<proteinExistence type="predicted"/>
<evidence type="ECO:0000313" key="2">
    <source>
        <dbReference type="Proteomes" id="UP000011988"/>
    </source>
</evidence>
<protein>
    <submittedName>
        <fullName evidence="1">Uncharacterized protein</fullName>
    </submittedName>
</protein>
<dbReference type="AlphaFoldDB" id="M6D2Q7"/>
<dbReference type="Proteomes" id="UP000011988">
    <property type="component" value="Unassembled WGS sequence"/>
</dbReference>
<name>M6D2Q7_9LEPT</name>
<dbReference type="OrthoDB" id="334185at2"/>
<dbReference type="RefSeq" id="WP_020773298.1">
    <property type="nucleotide sequence ID" value="NZ_ANIK01000035.1"/>
</dbReference>
<reference evidence="1 2" key="1">
    <citation type="submission" date="2013-01" db="EMBL/GenBank/DDBJ databases">
        <authorList>
            <person name="Harkins D.M."/>
            <person name="Durkin A.S."/>
            <person name="Brinkac L.M."/>
            <person name="Haft D.H."/>
            <person name="Selengut J.D."/>
            <person name="Sanka R."/>
            <person name="DePew J."/>
            <person name="Purushe J."/>
            <person name="Galloway R.L."/>
            <person name="Vinetz J.M."/>
            <person name="Sutton G.G."/>
            <person name="Nierman W.C."/>
            <person name="Fouts D.E."/>
        </authorList>
    </citation>
    <scope>NUCLEOTIDE SEQUENCE [LARGE SCALE GENOMIC DNA]</scope>
    <source>
        <strain evidence="1 2">79601</strain>
    </source>
</reference>
<evidence type="ECO:0000313" key="1">
    <source>
        <dbReference type="EMBL" id="EMJ95463.1"/>
    </source>
</evidence>
<comment type="caution">
    <text evidence="1">The sequence shown here is derived from an EMBL/GenBank/DDBJ whole genome shotgun (WGS) entry which is preliminary data.</text>
</comment>
<dbReference type="EMBL" id="ANIK01000035">
    <property type="protein sequence ID" value="EMJ95463.1"/>
    <property type="molecule type" value="Genomic_DNA"/>
</dbReference>
<dbReference type="PATRIC" id="fig|1218565.3.peg.1892"/>